<accession>A0ACC3BZD5</accession>
<evidence type="ECO:0000313" key="1">
    <source>
        <dbReference type="EMBL" id="KAK1862902.1"/>
    </source>
</evidence>
<organism evidence="1 2">
    <name type="scientific">Pyropia yezoensis</name>
    <name type="common">Susabi-nori</name>
    <name type="synonym">Porphyra yezoensis</name>
    <dbReference type="NCBI Taxonomy" id="2788"/>
    <lineage>
        <taxon>Eukaryota</taxon>
        <taxon>Rhodophyta</taxon>
        <taxon>Bangiophyceae</taxon>
        <taxon>Bangiales</taxon>
        <taxon>Bangiaceae</taxon>
        <taxon>Pyropia</taxon>
    </lineage>
</organism>
<comment type="caution">
    <text evidence="1">The sequence shown here is derived from an EMBL/GenBank/DDBJ whole genome shotgun (WGS) entry which is preliminary data.</text>
</comment>
<name>A0ACC3BZD5_PYRYE</name>
<keyword evidence="2" id="KW-1185">Reference proteome</keyword>
<gene>
    <name evidence="1" type="ORF">I4F81_005469</name>
</gene>
<proteinExistence type="predicted"/>
<sequence>MTTSTTLSGRSISPRAPERGSFPLDHLGECREFARAYLRCMKEHANLTTQCRPLAKQFLACRMDTGLMAHEEWAALGFHEDDDALPVADEPTPRREAAGFVAGVRFPEERRRRREQQQQQRQEQKQEQRELPKQQQP</sequence>
<reference evidence="1" key="1">
    <citation type="submission" date="2019-11" db="EMBL/GenBank/DDBJ databases">
        <title>Nori genome reveals adaptations in red seaweeds to the harsh intertidal environment.</title>
        <authorList>
            <person name="Wang D."/>
            <person name="Mao Y."/>
        </authorList>
    </citation>
    <scope>NUCLEOTIDE SEQUENCE</scope>
    <source>
        <tissue evidence="1">Gametophyte</tissue>
    </source>
</reference>
<protein>
    <submittedName>
        <fullName evidence="1">Uncharacterized protein</fullName>
    </submittedName>
</protein>
<evidence type="ECO:0000313" key="2">
    <source>
        <dbReference type="Proteomes" id="UP000798662"/>
    </source>
</evidence>
<dbReference type="EMBL" id="CM020619">
    <property type="protein sequence ID" value="KAK1862902.1"/>
    <property type="molecule type" value="Genomic_DNA"/>
</dbReference>
<dbReference type="Proteomes" id="UP000798662">
    <property type="component" value="Chromosome 2"/>
</dbReference>